<dbReference type="FunCoup" id="D6WWT6">
    <property type="interactions" value="1451"/>
</dbReference>
<dbReference type="Proteomes" id="UP000007266">
    <property type="component" value="Linkage group 8"/>
</dbReference>
<dbReference type="GO" id="GO:0005634">
    <property type="term" value="C:nucleus"/>
    <property type="evidence" value="ECO:0007669"/>
    <property type="project" value="UniProtKB-SubCell"/>
</dbReference>
<evidence type="ECO:0000256" key="6">
    <source>
        <dbReference type="ARBA" id="ARBA00022927"/>
    </source>
</evidence>
<comment type="similarity">
    <text evidence="3">Belongs to the exportin family.</text>
</comment>
<evidence type="ECO:0000313" key="11">
    <source>
        <dbReference type="Proteomes" id="UP000007266"/>
    </source>
</evidence>
<dbReference type="STRING" id="7070.D6WWT6"/>
<reference evidence="10 11" key="2">
    <citation type="journal article" date="2010" name="Nucleic Acids Res.">
        <title>BeetleBase in 2010: revisions to provide comprehensive genomic information for Tribolium castaneum.</title>
        <authorList>
            <person name="Kim H.S."/>
            <person name="Murphy T."/>
            <person name="Xia J."/>
            <person name="Caragea D."/>
            <person name="Park Y."/>
            <person name="Beeman R.W."/>
            <person name="Lorenzen M.D."/>
            <person name="Butcher S."/>
            <person name="Manak J.R."/>
            <person name="Brown S.J."/>
        </authorList>
    </citation>
    <scope>GENOME REANNOTATION</scope>
    <source>
        <strain evidence="10 11">Georgia GA2</strain>
    </source>
</reference>
<evidence type="ECO:0000259" key="9">
    <source>
        <dbReference type="Pfam" id="PF08389"/>
    </source>
</evidence>
<comment type="subcellular location">
    <subcellularLocation>
        <location evidence="2">Cytoplasm</location>
    </subcellularLocation>
    <subcellularLocation>
        <location evidence="1">Nucleus</location>
    </subcellularLocation>
</comment>
<dbReference type="OMA" id="KITRFNH"/>
<dbReference type="eggNOG" id="KOG2020">
    <property type="taxonomic scope" value="Eukaryota"/>
</dbReference>
<evidence type="ECO:0000256" key="7">
    <source>
        <dbReference type="ARBA" id="ARBA00023242"/>
    </source>
</evidence>
<evidence type="ECO:0000256" key="5">
    <source>
        <dbReference type="ARBA" id="ARBA00022490"/>
    </source>
</evidence>
<dbReference type="EMBL" id="KQ971361">
    <property type="protein sequence ID" value="EFA08759.2"/>
    <property type="molecule type" value="Genomic_DNA"/>
</dbReference>
<dbReference type="Gene3D" id="1.25.10.10">
    <property type="entry name" value="Leucine-rich Repeat Variant"/>
    <property type="match status" value="1"/>
</dbReference>
<gene>
    <name evidence="10" type="primary">AUGUSTUS-3.0.2_06436</name>
    <name evidence="10" type="ORF">TcasGA2_TC006436</name>
</gene>
<evidence type="ECO:0000256" key="4">
    <source>
        <dbReference type="ARBA" id="ARBA00022448"/>
    </source>
</evidence>
<dbReference type="InterPro" id="IPR016024">
    <property type="entry name" value="ARM-type_fold"/>
</dbReference>
<dbReference type="GO" id="GO:0005049">
    <property type="term" value="F:nuclear export signal receptor activity"/>
    <property type="evidence" value="ECO:0007669"/>
    <property type="project" value="InterPro"/>
</dbReference>
<dbReference type="InterPro" id="IPR040016">
    <property type="entry name" value="XPO6"/>
</dbReference>
<feature type="domain" description="Exportin-1/Importin-beta-like" evidence="9">
    <location>
        <begin position="42"/>
        <end position="211"/>
    </location>
</feature>
<dbReference type="InterPro" id="IPR011989">
    <property type="entry name" value="ARM-like"/>
</dbReference>
<organism evidence="10 11">
    <name type="scientific">Tribolium castaneum</name>
    <name type="common">Red flour beetle</name>
    <dbReference type="NCBI Taxonomy" id="7070"/>
    <lineage>
        <taxon>Eukaryota</taxon>
        <taxon>Metazoa</taxon>
        <taxon>Ecdysozoa</taxon>
        <taxon>Arthropoda</taxon>
        <taxon>Hexapoda</taxon>
        <taxon>Insecta</taxon>
        <taxon>Pterygota</taxon>
        <taxon>Neoptera</taxon>
        <taxon>Endopterygota</taxon>
        <taxon>Coleoptera</taxon>
        <taxon>Polyphaga</taxon>
        <taxon>Cucujiformia</taxon>
        <taxon>Tenebrionidae</taxon>
        <taxon>Tenebrionidae incertae sedis</taxon>
        <taxon>Tribolium</taxon>
    </lineage>
</organism>
<keyword evidence="11" id="KW-1185">Reference proteome</keyword>
<evidence type="ECO:0000313" key="10">
    <source>
        <dbReference type="EMBL" id="EFA08759.2"/>
    </source>
</evidence>
<proteinExistence type="inferred from homology"/>
<feature type="region of interest" description="Disordered" evidence="8">
    <location>
        <begin position="137"/>
        <end position="159"/>
    </location>
</feature>
<name>D6WWT6_TRICA</name>
<evidence type="ECO:0000256" key="3">
    <source>
        <dbReference type="ARBA" id="ARBA00009466"/>
    </source>
</evidence>
<dbReference type="PANTHER" id="PTHR21452">
    <property type="entry name" value="EXPORTIN-6"/>
    <property type="match status" value="1"/>
</dbReference>
<dbReference type="InterPro" id="IPR013598">
    <property type="entry name" value="Exportin-1/Importin-b-like"/>
</dbReference>
<dbReference type="PANTHER" id="PTHR21452:SF4">
    <property type="entry name" value="EXPORTIN-6"/>
    <property type="match status" value="1"/>
</dbReference>
<reference evidence="10 11" key="1">
    <citation type="journal article" date="2008" name="Nature">
        <title>The genome of the model beetle and pest Tribolium castaneum.</title>
        <authorList>
            <consortium name="Tribolium Genome Sequencing Consortium"/>
            <person name="Richards S."/>
            <person name="Gibbs R.A."/>
            <person name="Weinstock G.M."/>
            <person name="Brown S.J."/>
            <person name="Denell R."/>
            <person name="Beeman R.W."/>
            <person name="Gibbs R."/>
            <person name="Beeman R.W."/>
            <person name="Brown S.J."/>
            <person name="Bucher G."/>
            <person name="Friedrich M."/>
            <person name="Grimmelikhuijzen C.J."/>
            <person name="Klingler M."/>
            <person name="Lorenzen M."/>
            <person name="Richards S."/>
            <person name="Roth S."/>
            <person name="Schroder R."/>
            <person name="Tautz D."/>
            <person name="Zdobnov E.M."/>
            <person name="Muzny D."/>
            <person name="Gibbs R.A."/>
            <person name="Weinstock G.M."/>
            <person name="Attaway T."/>
            <person name="Bell S."/>
            <person name="Buhay C.J."/>
            <person name="Chandrabose M.N."/>
            <person name="Chavez D."/>
            <person name="Clerk-Blankenburg K.P."/>
            <person name="Cree A."/>
            <person name="Dao M."/>
            <person name="Davis C."/>
            <person name="Chacko J."/>
            <person name="Dinh H."/>
            <person name="Dugan-Rocha S."/>
            <person name="Fowler G."/>
            <person name="Garner T.T."/>
            <person name="Garnes J."/>
            <person name="Gnirke A."/>
            <person name="Hawes A."/>
            <person name="Hernandez J."/>
            <person name="Hines S."/>
            <person name="Holder M."/>
            <person name="Hume J."/>
            <person name="Jhangiani S.N."/>
            <person name="Joshi V."/>
            <person name="Khan Z.M."/>
            <person name="Jackson L."/>
            <person name="Kovar C."/>
            <person name="Kowis A."/>
            <person name="Lee S."/>
            <person name="Lewis L.R."/>
            <person name="Margolis J."/>
            <person name="Morgan M."/>
            <person name="Nazareth L.V."/>
            <person name="Nguyen N."/>
            <person name="Okwuonu G."/>
            <person name="Parker D."/>
            <person name="Richards S."/>
            <person name="Ruiz S.J."/>
            <person name="Santibanez J."/>
            <person name="Savard J."/>
            <person name="Scherer S.E."/>
            <person name="Schneider B."/>
            <person name="Sodergren E."/>
            <person name="Tautz D."/>
            <person name="Vattahil S."/>
            <person name="Villasana D."/>
            <person name="White C.S."/>
            <person name="Wright R."/>
            <person name="Park Y."/>
            <person name="Beeman R.W."/>
            <person name="Lord J."/>
            <person name="Oppert B."/>
            <person name="Lorenzen M."/>
            <person name="Brown S."/>
            <person name="Wang L."/>
            <person name="Savard J."/>
            <person name="Tautz D."/>
            <person name="Richards S."/>
            <person name="Weinstock G."/>
            <person name="Gibbs R.A."/>
            <person name="Liu Y."/>
            <person name="Worley K."/>
            <person name="Weinstock G."/>
            <person name="Elsik C.G."/>
            <person name="Reese J.T."/>
            <person name="Elhaik E."/>
            <person name="Landan G."/>
            <person name="Graur D."/>
            <person name="Arensburger P."/>
            <person name="Atkinson P."/>
            <person name="Beeman R.W."/>
            <person name="Beidler J."/>
            <person name="Brown S.J."/>
            <person name="Demuth J.P."/>
            <person name="Drury D.W."/>
            <person name="Du Y.Z."/>
            <person name="Fujiwara H."/>
            <person name="Lorenzen M."/>
            <person name="Maselli V."/>
            <person name="Osanai M."/>
            <person name="Park Y."/>
            <person name="Robertson H.M."/>
            <person name="Tu Z."/>
            <person name="Wang J.J."/>
            <person name="Wang S."/>
            <person name="Richards S."/>
            <person name="Song H."/>
            <person name="Zhang L."/>
            <person name="Sodergren E."/>
            <person name="Werner D."/>
            <person name="Stanke M."/>
            <person name="Morgenstern B."/>
            <person name="Solovyev V."/>
            <person name="Kosarev P."/>
            <person name="Brown G."/>
            <person name="Chen H.C."/>
            <person name="Ermolaeva O."/>
            <person name="Hlavina W."/>
            <person name="Kapustin Y."/>
            <person name="Kiryutin B."/>
            <person name="Kitts P."/>
            <person name="Maglott D."/>
            <person name="Pruitt K."/>
            <person name="Sapojnikov V."/>
            <person name="Souvorov A."/>
            <person name="Mackey A.J."/>
            <person name="Waterhouse R.M."/>
            <person name="Wyder S."/>
            <person name="Zdobnov E.M."/>
            <person name="Zdobnov E.M."/>
            <person name="Wyder S."/>
            <person name="Kriventseva E.V."/>
            <person name="Kadowaki T."/>
            <person name="Bork P."/>
            <person name="Aranda M."/>
            <person name="Bao R."/>
            <person name="Beermann A."/>
            <person name="Berns N."/>
            <person name="Bolognesi R."/>
            <person name="Bonneton F."/>
            <person name="Bopp D."/>
            <person name="Brown S.J."/>
            <person name="Bucher G."/>
            <person name="Butts T."/>
            <person name="Chaumot A."/>
            <person name="Denell R.E."/>
            <person name="Ferrier D.E."/>
            <person name="Friedrich M."/>
            <person name="Gordon C.M."/>
            <person name="Jindra M."/>
            <person name="Klingler M."/>
            <person name="Lan Q."/>
            <person name="Lattorff H.M."/>
            <person name="Laudet V."/>
            <person name="von Levetsow C."/>
            <person name="Liu Z."/>
            <person name="Lutz R."/>
            <person name="Lynch J.A."/>
            <person name="da Fonseca R.N."/>
            <person name="Posnien N."/>
            <person name="Reuter R."/>
            <person name="Roth S."/>
            <person name="Savard J."/>
            <person name="Schinko J.B."/>
            <person name="Schmitt C."/>
            <person name="Schoppmeier M."/>
            <person name="Schroder R."/>
            <person name="Shippy T.D."/>
            <person name="Simonnet F."/>
            <person name="Marques-Souza H."/>
            <person name="Tautz D."/>
            <person name="Tomoyasu Y."/>
            <person name="Trauner J."/>
            <person name="Van der Zee M."/>
            <person name="Vervoort M."/>
            <person name="Wittkopp N."/>
            <person name="Wimmer E.A."/>
            <person name="Yang X."/>
            <person name="Jones A.K."/>
            <person name="Sattelle D.B."/>
            <person name="Ebert P.R."/>
            <person name="Nelson D."/>
            <person name="Scott J.G."/>
            <person name="Beeman R.W."/>
            <person name="Muthukrishnan S."/>
            <person name="Kramer K.J."/>
            <person name="Arakane Y."/>
            <person name="Beeman R.W."/>
            <person name="Zhu Q."/>
            <person name="Hogenkamp D."/>
            <person name="Dixit R."/>
            <person name="Oppert B."/>
            <person name="Jiang H."/>
            <person name="Zou Z."/>
            <person name="Marshall J."/>
            <person name="Elpidina E."/>
            <person name="Vinokurov K."/>
            <person name="Oppert C."/>
            <person name="Zou Z."/>
            <person name="Evans J."/>
            <person name="Lu Z."/>
            <person name="Zhao P."/>
            <person name="Sumathipala N."/>
            <person name="Altincicek B."/>
            <person name="Vilcinskas A."/>
            <person name="Williams M."/>
            <person name="Hultmark D."/>
            <person name="Hetru C."/>
            <person name="Jiang H."/>
            <person name="Grimmelikhuijzen C.J."/>
            <person name="Hauser F."/>
            <person name="Cazzamali G."/>
            <person name="Williamson M."/>
            <person name="Park Y."/>
            <person name="Li B."/>
            <person name="Tanaka Y."/>
            <person name="Predel R."/>
            <person name="Neupert S."/>
            <person name="Schachtner J."/>
            <person name="Verleyen P."/>
            <person name="Raible F."/>
            <person name="Bork P."/>
            <person name="Friedrich M."/>
            <person name="Walden K.K."/>
            <person name="Robertson H.M."/>
            <person name="Angeli S."/>
            <person name="Foret S."/>
            <person name="Bucher G."/>
            <person name="Schuetz S."/>
            <person name="Maleszka R."/>
            <person name="Wimmer E.A."/>
            <person name="Beeman R.W."/>
            <person name="Lorenzen M."/>
            <person name="Tomoyasu Y."/>
            <person name="Miller S.C."/>
            <person name="Grossmann D."/>
            <person name="Bucher G."/>
        </authorList>
    </citation>
    <scope>NUCLEOTIDE SEQUENCE [LARGE SCALE GENOMIC DNA]</scope>
    <source>
        <strain evidence="10 11">Georgia GA2</strain>
    </source>
</reference>
<dbReference type="AlphaFoldDB" id="D6WWT6"/>
<accession>D6WWT6</accession>
<dbReference type="GO" id="GO:0006611">
    <property type="term" value="P:protein export from nucleus"/>
    <property type="evidence" value="ECO:0000318"/>
    <property type="project" value="GO_Central"/>
</dbReference>
<evidence type="ECO:0000256" key="2">
    <source>
        <dbReference type="ARBA" id="ARBA00004496"/>
    </source>
</evidence>
<protein>
    <submittedName>
        <fullName evidence="10">Exportin-6-B-like Protein</fullName>
    </submittedName>
</protein>
<sequence>MFALSTLESVINQQWANTDWPFREELKNTLYNYLIEKGNSAPHFIRSKYAKLLVIIAKQDWPSQYPNFFINIIELLKSEPNQLIGLILLKTTSEELMGLQASFENGRKDEITRLLHQYIPVVFDSLNTILENLGTKPRHTATATPPPSPTHPTSAPSLPQQLATATFKPDSKALNKEALETVQHLFTWVQINQIPPSIIKAIFHFTNISSYAQDDHDMCVLAMSTINELLYRKCTPPGSQEFFTQLYYYTIELLRDITNSRLDTLDPIFVEKMSELLTLLVEQHLWRLEAEPRFSALDFLSLLYQLTVQLPSMQCYLRCLNVWAAFFKQTKSQKNHKYLEAFLALLTALLQKIQFSTNASQLKEIDNVDTNDDNETDWQIFLKTSIEIVSMVAEYAPLETLNLILMPWKTCYDIYRRIETIVDHQNCSLNCELSESERLSYIITDFSSLTQTLARLSPLFFDQENEEITNVSSPMINNLIEKLLESASLATSVRLYNLKTNNSHLTDCFIDNHSQLLAALKTYLIWITRNDKVAIENLKLIVDITLPVIHTSVPLKISNSSAHLFLALSNLPCSPNLILLPDVSHFINAAPNFKFRDIETNFVTCSAITNLLLKPWPDCSQENANHRSALTGVFFDGLTWPFRDLTLSNDEQRVRQVTEDVLPIVSHIVDFCKDFPIASKRRLFLAIKTTIEQSIVLFPAFAKNSEISNCILVVFLNVLRVLQQQLGVEGTKNAVQVFLEVAVKEQGAGNFLDKLLQIFQLVVEAPGSGYKNFLPGILQLCMDNVYPFILSHGAEKTDAFMSLLTLLHSILLHRWQYFYSSQVRLGYSPVYTETENDAPEPVQLMAVLQVFGQALLQQDINIFKLSLASLEDLNAKWKLYLNVLFRYNGLSKYLSVLLQTLIDKSQSLLSEDIQVAIYNMAAVNFDHFFSTFLPDFIRNIDAITDQQREILLTNFMQNHDKDMPTFVQHLRIFVNDAQHFKLCSLS</sequence>
<keyword evidence="7" id="KW-0539">Nucleus</keyword>
<dbReference type="SUPFAM" id="SSF48371">
    <property type="entry name" value="ARM repeat"/>
    <property type="match status" value="1"/>
</dbReference>
<dbReference type="Pfam" id="PF08389">
    <property type="entry name" value="Xpo1"/>
    <property type="match status" value="1"/>
</dbReference>
<keyword evidence="6" id="KW-0653">Protein transport</keyword>
<dbReference type="InParanoid" id="D6WWT6"/>
<evidence type="ECO:0000256" key="1">
    <source>
        <dbReference type="ARBA" id="ARBA00004123"/>
    </source>
</evidence>
<keyword evidence="4" id="KW-0813">Transport</keyword>
<keyword evidence="5" id="KW-0963">Cytoplasm</keyword>
<dbReference type="HOGENOM" id="CLU_004473_0_0_1"/>
<evidence type="ECO:0000256" key="8">
    <source>
        <dbReference type="SAM" id="MobiDB-lite"/>
    </source>
</evidence>
<dbReference type="GO" id="GO:0005737">
    <property type="term" value="C:cytoplasm"/>
    <property type="evidence" value="ECO:0007669"/>
    <property type="project" value="UniProtKB-SubCell"/>
</dbReference>